<proteinExistence type="predicted"/>
<dbReference type="CDD" id="cd19531">
    <property type="entry name" value="LCL_NRPS-like"/>
    <property type="match status" value="1"/>
</dbReference>
<dbReference type="InterPro" id="IPR001242">
    <property type="entry name" value="Condensation_dom"/>
</dbReference>
<dbReference type="SUPFAM" id="SSF52777">
    <property type="entry name" value="CoA-dependent acyltransferases"/>
    <property type="match status" value="1"/>
</dbReference>
<dbReference type="EMBL" id="JAAIYO010000062">
    <property type="protein sequence ID" value="MBE4753792.1"/>
    <property type="molecule type" value="Genomic_DNA"/>
</dbReference>
<feature type="non-terminal residue" evidence="2">
    <location>
        <position position="1"/>
    </location>
</feature>
<dbReference type="Proteomes" id="UP001516472">
    <property type="component" value="Unassembled WGS sequence"/>
</dbReference>
<gene>
    <name evidence="2" type="ORF">G4177_37195</name>
</gene>
<protein>
    <submittedName>
        <fullName evidence="2">Non-ribosomal peptide synthetase</fullName>
    </submittedName>
</protein>
<reference evidence="2 3" key="1">
    <citation type="submission" date="2020-02" db="EMBL/GenBank/DDBJ databases">
        <authorList>
            <person name="Babadi Z.K."/>
            <person name="Risdian C."/>
            <person name="Ebrahimipour G.H."/>
            <person name="Wink J."/>
        </authorList>
    </citation>
    <scope>NUCLEOTIDE SEQUENCE [LARGE SCALE GENOMIC DNA]</scope>
    <source>
        <strain evidence="2 3">ZKHCc1 1396</strain>
    </source>
</reference>
<feature type="non-terminal residue" evidence="2">
    <location>
        <position position="182"/>
    </location>
</feature>
<comment type="caution">
    <text evidence="2">The sequence shown here is derived from an EMBL/GenBank/DDBJ whole genome shotgun (WGS) entry which is preliminary data.</text>
</comment>
<dbReference type="Pfam" id="PF00668">
    <property type="entry name" value="Condensation"/>
    <property type="match status" value="1"/>
</dbReference>
<name>A0ABR9Q0T5_9BACT</name>
<feature type="domain" description="Condensation" evidence="1">
    <location>
        <begin position="2"/>
        <end position="182"/>
    </location>
</feature>
<dbReference type="InterPro" id="IPR023213">
    <property type="entry name" value="CAT-like_dom_sf"/>
</dbReference>
<dbReference type="Gene3D" id="3.30.559.10">
    <property type="entry name" value="Chloramphenicol acetyltransferase-like domain"/>
    <property type="match status" value="1"/>
</dbReference>
<dbReference type="Gene3D" id="3.30.559.30">
    <property type="entry name" value="Nonribosomal peptide synthetase, condensation domain"/>
    <property type="match status" value="1"/>
</dbReference>
<dbReference type="PANTHER" id="PTHR45398:SF1">
    <property type="entry name" value="ENZYME, PUTATIVE (JCVI)-RELATED"/>
    <property type="match status" value="1"/>
</dbReference>
<evidence type="ECO:0000313" key="3">
    <source>
        <dbReference type="Proteomes" id="UP001516472"/>
    </source>
</evidence>
<organism evidence="2 3">
    <name type="scientific">Corallococcus soli</name>
    <dbReference type="NCBI Taxonomy" id="2710757"/>
    <lineage>
        <taxon>Bacteria</taxon>
        <taxon>Pseudomonadati</taxon>
        <taxon>Myxococcota</taxon>
        <taxon>Myxococcia</taxon>
        <taxon>Myxococcales</taxon>
        <taxon>Cystobacterineae</taxon>
        <taxon>Myxococcaceae</taxon>
        <taxon>Corallococcus</taxon>
    </lineage>
</organism>
<sequence length="182" mass="20291">RQEGATSFMVLLAAWQVLLARYSGQQDISVGTPIAGRNRTELEGLIGFFVNTLVLRTKLEERASFRQVLRQVKETTLGAYAHQEVPFEKLVEELRPERDLSRTPLFQVMFTLQTVSPNTGEVRPSEGLTLRSLDTEGATAKFDLTLGMAETEQGLAASLEYNTDLYDAETVQRMLGHLGTLL</sequence>
<dbReference type="RefSeq" id="WP_227028219.1">
    <property type="nucleotide sequence ID" value="NZ_JAAIYO010000062.1"/>
</dbReference>
<evidence type="ECO:0000259" key="1">
    <source>
        <dbReference type="Pfam" id="PF00668"/>
    </source>
</evidence>
<keyword evidence="3" id="KW-1185">Reference proteome</keyword>
<evidence type="ECO:0000313" key="2">
    <source>
        <dbReference type="EMBL" id="MBE4753792.1"/>
    </source>
</evidence>
<accession>A0ABR9Q0T5</accession>
<dbReference type="PANTHER" id="PTHR45398">
    <property type="match status" value="1"/>
</dbReference>